<dbReference type="Pfam" id="PF07985">
    <property type="entry name" value="SRR1"/>
    <property type="match status" value="1"/>
</dbReference>
<accession>A0A6A5XSA8</accession>
<dbReference type="RefSeq" id="XP_033383919.1">
    <property type="nucleotide sequence ID" value="XM_033527832.1"/>
</dbReference>
<dbReference type="PANTHER" id="PTHR42080">
    <property type="entry name" value="SRR1 DOMAIN-CONTAINING PROTEIN"/>
    <property type="match status" value="1"/>
</dbReference>
<feature type="domain" description="SRR1-like" evidence="2">
    <location>
        <begin position="92"/>
        <end position="218"/>
    </location>
</feature>
<dbReference type="PANTHER" id="PTHR42080:SF1">
    <property type="entry name" value="SRR1-LIKE DOMAIN-CONTAINING PROTEIN"/>
    <property type="match status" value="1"/>
</dbReference>
<evidence type="ECO:0000313" key="3">
    <source>
        <dbReference type="EMBL" id="KAF2015580.1"/>
    </source>
</evidence>
<dbReference type="InterPro" id="IPR012942">
    <property type="entry name" value="SRR1-like"/>
</dbReference>
<keyword evidence="4" id="KW-1185">Reference proteome</keyword>
<feature type="region of interest" description="Disordered" evidence="1">
    <location>
        <begin position="1"/>
        <end position="55"/>
    </location>
</feature>
<evidence type="ECO:0000259" key="2">
    <source>
        <dbReference type="Pfam" id="PF07985"/>
    </source>
</evidence>
<organism evidence="3 4">
    <name type="scientific">Aaosphaeria arxii CBS 175.79</name>
    <dbReference type="NCBI Taxonomy" id="1450172"/>
    <lineage>
        <taxon>Eukaryota</taxon>
        <taxon>Fungi</taxon>
        <taxon>Dikarya</taxon>
        <taxon>Ascomycota</taxon>
        <taxon>Pezizomycotina</taxon>
        <taxon>Dothideomycetes</taxon>
        <taxon>Pleosporomycetidae</taxon>
        <taxon>Pleosporales</taxon>
        <taxon>Pleosporales incertae sedis</taxon>
        <taxon>Aaosphaeria</taxon>
    </lineage>
</organism>
<proteinExistence type="predicted"/>
<gene>
    <name evidence="3" type="ORF">BU24DRAFT_421871</name>
</gene>
<sequence length="296" mass="33521">MSAPTSDTPRQHQRVKRKQVQADDGWTVITHTSTSKSSSRRSAGKNRNAHKVQHARPTQIVEGLTVQKLQEELDRFTKRWDESAYAENLKNILSKRVWNIDNAVCIGIGSLSIDWENRYRSMWQLVFFMSVLKIVLKDRNNEDIKLYAQEPAFTSLDTEFLASLPHPIVAVTQSIEDYISGKSLVFAPFVDWTLLLPVFLKDKDPELYVGNEVLDDYKIYAGNPENEAARETCEKIGSAFLVDREMSRVNGSGSDAFTDSVQGLVVYWRNLESSSKTEKGVGVEELVQKMAKSAIQ</sequence>
<name>A0A6A5XSA8_9PLEO</name>
<dbReference type="EMBL" id="ML978069">
    <property type="protein sequence ID" value="KAF2015580.1"/>
    <property type="molecule type" value="Genomic_DNA"/>
</dbReference>
<dbReference type="GeneID" id="54285229"/>
<dbReference type="OrthoDB" id="5318346at2759"/>
<reference evidence="3" key="1">
    <citation type="journal article" date="2020" name="Stud. Mycol.">
        <title>101 Dothideomycetes genomes: a test case for predicting lifestyles and emergence of pathogens.</title>
        <authorList>
            <person name="Haridas S."/>
            <person name="Albert R."/>
            <person name="Binder M."/>
            <person name="Bloem J."/>
            <person name="Labutti K."/>
            <person name="Salamov A."/>
            <person name="Andreopoulos B."/>
            <person name="Baker S."/>
            <person name="Barry K."/>
            <person name="Bills G."/>
            <person name="Bluhm B."/>
            <person name="Cannon C."/>
            <person name="Castanera R."/>
            <person name="Culley D."/>
            <person name="Daum C."/>
            <person name="Ezra D."/>
            <person name="Gonzalez J."/>
            <person name="Henrissat B."/>
            <person name="Kuo A."/>
            <person name="Liang C."/>
            <person name="Lipzen A."/>
            <person name="Lutzoni F."/>
            <person name="Magnuson J."/>
            <person name="Mondo S."/>
            <person name="Nolan M."/>
            <person name="Ohm R."/>
            <person name="Pangilinan J."/>
            <person name="Park H.-J."/>
            <person name="Ramirez L."/>
            <person name="Alfaro M."/>
            <person name="Sun H."/>
            <person name="Tritt A."/>
            <person name="Yoshinaga Y."/>
            <person name="Zwiers L.-H."/>
            <person name="Turgeon B."/>
            <person name="Goodwin S."/>
            <person name="Spatafora J."/>
            <person name="Crous P."/>
            <person name="Grigoriev I."/>
        </authorList>
    </citation>
    <scope>NUCLEOTIDE SEQUENCE</scope>
    <source>
        <strain evidence="3">CBS 175.79</strain>
    </source>
</reference>
<feature type="compositionally biased region" description="Basic residues" evidence="1">
    <location>
        <begin position="38"/>
        <end position="54"/>
    </location>
</feature>
<dbReference type="AlphaFoldDB" id="A0A6A5XSA8"/>
<protein>
    <recommendedName>
        <fullName evidence="2">SRR1-like domain-containing protein</fullName>
    </recommendedName>
</protein>
<dbReference type="Proteomes" id="UP000799778">
    <property type="component" value="Unassembled WGS sequence"/>
</dbReference>
<evidence type="ECO:0000256" key="1">
    <source>
        <dbReference type="SAM" id="MobiDB-lite"/>
    </source>
</evidence>
<evidence type="ECO:0000313" key="4">
    <source>
        <dbReference type="Proteomes" id="UP000799778"/>
    </source>
</evidence>